<dbReference type="InterPro" id="IPR052018">
    <property type="entry name" value="PHP_domain"/>
</dbReference>
<feature type="domain" description="Polymerase/histidinol phosphatase N-terminal" evidence="1">
    <location>
        <begin position="11"/>
        <end position="79"/>
    </location>
</feature>
<evidence type="ECO:0000313" key="3">
    <source>
        <dbReference type="Proteomes" id="UP000183967"/>
    </source>
</evidence>
<dbReference type="InterPro" id="IPR003141">
    <property type="entry name" value="Pol/His_phosphatase_N"/>
</dbReference>
<dbReference type="GO" id="GO:0004534">
    <property type="term" value="F:5'-3' RNA exonuclease activity"/>
    <property type="evidence" value="ECO:0007669"/>
    <property type="project" value="TreeGrafter"/>
</dbReference>
<keyword evidence="3" id="KW-1185">Reference proteome</keyword>
<dbReference type="Pfam" id="PF02811">
    <property type="entry name" value="PHP"/>
    <property type="match status" value="1"/>
</dbReference>
<dbReference type="Gene3D" id="3.20.20.140">
    <property type="entry name" value="Metal-dependent hydrolases"/>
    <property type="match status" value="1"/>
</dbReference>
<evidence type="ECO:0000259" key="1">
    <source>
        <dbReference type="SMART" id="SM00481"/>
    </source>
</evidence>
<dbReference type="SUPFAM" id="SSF89550">
    <property type="entry name" value="PHP domain-like"/>
    <property type="match status" value="1"/>
</dbReference>
<organism evidence="2 3">
    <name type="scientific">Caloranaerobacter azorensis DSM 13643</name>
    <dbReference type="NCBI Taxonomy" id="1121264"/>
    <lineage>
        <taxon>Bacteria</taxon>
        <taxon>Bacillati</taxon>
        <taxon>Bacillota</taxon>
        <taxon>Tissierellia</taxon>
        <taxon>Tissierellales</taxon>
        <taxon>Thermohalobacteraceae</taxon>
        <taxon>Caloranaerobacter</taxon>
    </lineage>
</organism>
<dbReference type="AlphaFoldDB" id="A0A1M5UE77"/>
<sequence length="245" mass="28153">MNWVFSMKFSYDLHIHSVLSPCGDDDMTPNNIVNMAYVKGLDIISVTDHNTMGNVEAVMKVAKKRNILVIPGIEVTTKEEVHVLCYFRNIEDGLKFQDFIYKGLPDIKNNKKFFGNQLLMDENDNIIGEIEKFLLNSTKYTIKEINDLVNRLNGVFVPAHVDKKSYSILMNLGFIPDELNIKTVEVSKNYPLQSIKNLVSLERYNLIKNSDAHYLGDINEPIEFLDIEKKDVNSLIGHLNRSRRN</sequence>
<dbReference type="Proteomes" id="UP000183967">
    <property type="component" value="Unassembled WGS sequence"/>
</dbReference>
<proteinExistence type="predicted"/>
<dbReference type="EMBL" id="FQXO01000032">
    <property type="protein sequence ID" value="SHH61136.1"/>
    <property type="molecule type" value="Genomic_DNA"/>
</dbReference>
<protein>
    <recommendedName>
        <fullName evidence="1">Polymerase/histidinol phosphatase N-terminal domain-containing protein</fullName>
    </recommendedName>
</protein>
<dbReference type="CDD" id="cd07432">
    <property type="entry name" value="PHP_HisPPase"/>
    <property type="match status" value="1"/>
</dbReference>
<dbReference type="SMART" id="SM00481">
    <property type="entry name" value="POLIIIAc"/>
    <property type="match status" value="1"/>
</dbReference>
<reference evidence="3" key="1">
    <citation type="submission" date="2016-11" db="EMBL/GenBank/DDBJ databases">
        <authorList>
            <person name="Varghese N."/>
            <person name="Submissions S."/>
        </authorList>
    </citation>
    <scope>NUCLEOTIDE SEQUENCE [LARGE SCALE GENOMIC DNA]</scope>
    <source>
        <strain evidence="3">DSM 13643</strain>
    </source>
</reference>
<accession>A0A1M5UE77</accession>
<dbReference type="PANTHER" id="PTHR42924:SF3">
    <property type="entry name" value="POLYMERASE_HISTIDINOL PHOSPHATASE N-TERMINAL DOMAIN-CONTAINING PROTEIN"/>
    <property type="match status" value="1"/>
</dbReference>
<dbReference type="InterPro" id="IPR004013">
    <property type="entry name" value="PHP_dom"/>
</dbReference>
<dbReference type="InterPro" id="IPR016195">
    <property type="entry name" value="Pol/histidinol_Pase-like"/>
</dbReference>
<dbReference type="GO" id="GO:0035312">
    <property type="term" value="F:5'-3' DNA exonuclease activity"/>
    <property type="evidence" value="ECO:0007669"/>
    <property type="project" value="TreeGrafter"/>
</dbReference>
<evidence type="ECO:0000313" key="2">
    <source>
        <dbReference type="EMBL" id="SHH61136.1"/>
    </source>
</evidence>
<dbReference type="PANTHER" id="PTHR42924">
    <property type="entry name" value="EXONUCLEASE"/>
    <property type="match status" value="1"/>
</dbReference>
<gene>
    <name evidence="2" type="ORF">SAMN02745135_01378</name>
</gene>
<name>A0A1M5UE77_9FIRM</name>